<feature type="domain" description="Glycosyltransferase 2-like" evidence="2">
    <location>
        <begin position="13"/>
        <end position="149"/>
    </location>
</feature>
<evidence type="ECO:0000313" key="4">
    <source>
        <dbReference type="EMBL" id="MBM3316884.1"/>
    </source>
</evidence>
<keyword evidence="1" id="KW-0812">Transmembrane</keyword>
<dbReference type="Pfam" id="PF13632">
    <property type="entry name" value="Glyco_trans_2_3"/>
    <property type="match status" value="1"/>
</dbReference>
<dbReference type="SUPFAM" id="SSF53448">
    <property type="entry name" value="Nucleotide-diphospho-sugar transferases"/>
    <property type="match status" value="1"/>
</dbReference>
<dbReference type="EMBL" id="VGIY01000052">
    <property type="protein sequence ID" value="MBM3316884.1"/>
    <property type="molecule type" value="Genomic_DNA"/>
</dbReference>
<feature type="transmembrane region" description="Helical" evidence="1">
    <location>
        <begin position="384"/>
        <end position="404"/>
    </location>
</feature>
<dbReference type="Gene3D" id="3.90.550.10">
    <property type="entry name" value="Spore Coat Polysaccharide Biosynthesis Protein SpsA, Chain A"/>
    <property type="match status" value="1"/>
</dbReference>
<evidence type="ECO:0000259" key="2">
    <source>
        <dbReference type="Pfam" id="PF00535"/>
    </source>
</evidence>
<dbReference type="PANTHER" id="PTHR43179">
    <property type="entry name" value="RHAMNOSYLTRANSFERASE WBBL"/>
    <property type="match status" value="1"/>
</dbReference>
<evidence type="ECO:0000259" key="3">
    <source>
        <dbReference type="Pfam" id="PF13632"/>
    </source>
</evidence>
<feature type="transmembrane region" description="Helical" evidence="1">
    <location>
        <begin position="278"/>
        <end position="297"/>
    </location>
</feature>
<dbReference type="InterPro" id="IPR029044">
    <property type="entry name" value="Nucleotide-diphossugar_trans"/>
</dbReference>
<proteinExistence type="predicted"/>
<keyword evidence="1" id="KW-1133">Transmembrane helix</keyword>
<dbReference type="AlphaFoldDB" id="A0A937XA68"/>
<dbReference type="CDD" id="cd04186">
    <property type="entry name" value="GT_2_like_c"/>
    <property type="match status" value="1"/>
</dbReference>
<keyword evidence="1" id="KW-0472">Membrane</keyword>
<dbReference type="PANTHER" id="PTHR43179:SF7">
    <property type="entry name" value="RHAMNOSYLTRANSFERASE WBBL"/>
    <property type="match status" value="1"/>
</dbReference>
<organism evidence="4 5">
    <name type="scientific">Eiseniibacteriota bacterium</name>
    <dbReference type="NCBI Taxonomy" id="2212470"/>
    <lineage>
        <taxon>Bacteria</taxon>
        <taxon>Candidatus Eiseniibacteriota</taxon>
    </lineage>
</organism>
<evidence type="ECO:0000313" key="5">
    <source>
        <dbReference type="Proteomes" id="UP000748308"/>
    </source>
</evidence>
<dbReference type="Pfam" id="PF13727">
    <property type="entry name" value="CoA_binding_3"/>
    <property type="match status" value="1"/>
</dbReference>
<evidence type="ECO:0000256" key="1">
    <source>
        <dbReference type="SAM" id="Phobius"/>
    </source>
</evidence>
<dbReference type="Proteomes" id="UP000748308">
    <property type="component" value="Unassembled WGS sequence"/>
</dbReference>
<feature type="domain" description="Glycosyltransferase 2-like" evidence="3">
    <location>
        <begin position="157"/>
        <end position="325"/>
    </location>
</feature>
<gene>
    <name evidence="4" type="ORF">FJY75_03435</name>
</gene>
<accession>A0A937XA68</accession>
<reference evidence="4" key="1">
    <citation type="submission" date="2019-03" db="EMBL/GenBank/DDBJ databases">
        <title>Lake Tanganyika Metagenome-Assembled Genomes (MAGs).</title>
        <authorList>
            <person name="Tran P."/>
        </authorList>
    </citation>
    <scope>NUCLEOTIDE SEQUENCE</scope>
    <source>
        <strain evidence="4">M_DeepCast_400m_m2_100</strain>
    </source>
</reference>
<sequence>MMGAPCEPRIDVSIIIVHFRTPELLQRCLETIAAARVLLAHEILVEDNAPLDGRAAELAARLGARYRRHDENLGLGRAVNQGLAAARGRYLLNLNPDIEVRPGSIEALVGFMDAHPAVGIAGPRLLDPDGSLQYSARTFYTLRVILLRRTFLGRLFPRARALREHLMMDWDHQEARDVDWMLGGALCVRREACQDVGGMDERFFLYFEDVDWCGRMQRRGWRVVYVPQAEMVHAHQRASARGFLSRGQRAHLESGLRFWEKWGWVFYLGRRHATGIRVAATLALDLALLSAAFLAAYFTRYALGLLIPNWSEAKPLFALRVYARFIPFAGLVALLTFRFLGLYRREVWSEPWRELGQLFKGVAITSLVVLASTFLFASRPMSRFTIVLFFPYALIGVALGRALLRRLVAGVKGRRLHLRRIAIFAARGRIDELRRRFAEHGTFGYEPLFLAHDDEQRRAGLAGDPLERRVRFLGDERAAEAVLCDDPGDGAFVARLLPRLLATRLPVLYIPQGEAALRGARPVRDFMGYGAISLQGGPQSVRSPAKRLIDVGLALALLALGWPLHLLQLLAQRGAGCVSETLVGRRGRPLRRPRYAGSGGPAARIPWLRHYPALGRVLTGEMSIAGIIPLTAETFALTDEDYRREPPDAPVGIFTAAGGCAQGGQAAAVEIARRNRQYVERWSLSEDLRLVAAALRRGSRRGGGQA</sequence>
<protein>
    <submittedName>
        <fullName evidence="4">Glycosyltransferase</fullName>
    </submittedName>
</protein>
<dbReference type="InterPro" id="IPR001173">
    <property type="entry name" value="Glyco_trans_2-like"/>
</dbReference>
<feature type="transmembrane region" description="Helical" evidence="1">
    <location>
        <begin position="358"/>
        <end position="378"/>
    </location>
</feature>
<feature type="transmembrane region" description="Helical" evidence="1">
    <location>
        <begin position="317"/>
        <end position="337"/>
    </location>
</feature>
<comment type="caution">
    <text evidence="4">The sequence shown here is derived from an EMBL/GenBank/DDBJ whole genome shotgun (WGS) entry which is preliminary data.</text>
</comment>
<name>A0A937XA68_UNCEI</name>
<dbReference type="Pfam" id="PF00535">
    <property type="entry name" value="Glycos_transf_2"/>
    <property type="match status" value="1"/>
</dbReference>